<dbReference type="PANTHER" id="PTHR43159">
    <property type="entry name" value="ENOYL-[ACYL-CARRIER-PROTEIN] REDUCTASE"/>
    <property type="match status" value="1"/>
</dbReference>
<organism evidence="12 13">
    <name type="scientific">Allomeiothermus silvanus (strain ATCC 700542 / DSM 9946 / NBRC 106475 / NCIMB 13440 / VI-R2)</name>
    <name type="common">Thermus silvanus</name>
    <dbReference type="NCBI Taxonomy" id="526227"/>
    <lineage>
        <taxon>Bacteria</taxon>
        <taxon>Thermotogati</taxon>
        <taxon>Deinococcota</taxon>
        <taxon>Deinococci</taxon>
        <taxon>Thermales</taxon>
        <taxon>Thermaceae</taxon>
        <taxon>Allomeiothermus</taxon>
    </lineage>
</organism>
<sequence>MVEIDLSGKRALVMGVTNEHSLAWPIAQKLREAGVSLAFSYQGERLREKLHKLTADIPGVLLYEVDVTNESALQAMFADLKEKWGSLDYLVHSIAYAPRPAMEGRFIETTAADWNIALQVSAYSLVAAAREAEPLLNPGGAIITLTYYAAEKVVPKYNVMAIAKAALEASVRYLAYELGPKNVRVNAVSAGAARTVAAMSIPGFRKMTAKYSAIAPLKRMITHEEVGNLGFYLLSPLSSGTTGQTVYVDAGYSIMGMDLSEGE</sequence>
<dbReference type="PANTHER" id="PTHR43159:SF2">
    <property type="entry name" value="ENOYL-[ACYL-CARRIER-PROTEIN] REDUCTASE [NADH], CHLOROPLASTIC"/>
    <property type="match status" value="1"/>
</dbReference>
<dbReference type="eggNOG" id="COG0623">
    <property type="taxonomic scope" value="Bacteria"/>
</dbReference>
<keyword evidence="8 11" id="KW-0520">NAD</keyword>
<feature type="active site" description="Proton acceptor" evidence="9">
    <location>
        <position position="147"/>
    </location>
</feature>
<evidence type="ECO:0000256" key="10">
    <source>
        <dbReference type="PIRSR" id="PIRSR000094-2"/>
    </source>
</evidence>
<evidence type="ECO:0000256" key="6">
    <source>
        <dbReference type="ARBA" id="ARBA00023098"/>
    </source>
</evidence>
<evidence type="ECO:0000256" key="1">
    <source>
        <dbReference type="ARBA" id="ARBA00005189"/>
    </source>
</evidence>
<keyword evidence="7 8" id="KW-0275">Fatty acid biosynthesis</keyword>
<dbReference type="InterPro" id="IPR036291">
    <property type="entry name" value="NAD(P)-bd_dom_sf"/>
</dbReference>
<feature type="binding site" evidence="10">
    <location>
        <position position="97"/>
    </location>
    <ligand>
        <name>substrate</name>
    </ligand>
</feature>
<dbReference type="EC" id="1.3.1.9" evidence="8"/>
<feature type="binding site" evidence="11">
    <location>
        <begin position="66"/>
        <end position="67"/>
    </location>
    <ligand>
        <name>NAD(+)</name>
        <dbReference type="ChEBI" id="CHEBI:57540"/>
    </ligand>
</feature>
<dbReference type="SUPFAM" id="SSF51735">
    <property type="entry name" value="NAD(P)-binding Rossmann-fold domains"/>
    <property type="match status" value="1"/>
</dbReference>
<keyword evidence="13" id="KW-1185">Reference proteome</keyword>
<dbReference type="AlphaFoldDB" id="D7BHL2"/>
<evidence type="ECO:0000256" key="4">
    <source>
        <dbReference type="ARBA" id="ARBA00022832"/>
    </source>
</evidence>
<proteinExistence type="inferred from homology"/>
<dbReference type="Gene3D" id="1.10.8.400">
    <property type="entry name" value="Enoyl acyl carrier protein reductase"/>
    <property type="match status" value="1"/>
</dbReference>
<evidence type="ECO:0000256" key="3">
    <source>
        <dbReference type="ARBA" id="ARBA00022516"/>
    </source>
</evidence>
<dbReference type="Gene3D" id="3.40.50.720">
    <property type="entry name" value="NAD(P)-binding Rossmann-like Domain"/>
    <property type="match status" value="1"/>
</dbReference>
<keyword evidence="6" id="KW-0443">Lipid metabolism</keyword>
<dbReference type="GO" id="GO:0006633">
    <property type="term" value="P:fatty acid biosynthetic process"/>
    <property type="evidence" value="ECO:0007669"/>
    <property type="project" value="UniProtKB-KW"/>
</dbReference>
<evidence type="ECO:0000256" key="8">
    <source>
        <dbReference type="PIRNR" id="PIRNR000094"/>
    </source>
</evidence>
<feature type="binding site" evidence="11">
    <location>
        <position position="164"/>
    </location>
    <ligand>
        <name>NAD(+)</name>
        <dbReference type="ChEBI" id="CHEBI:57540"/>
    </ligand>
</feature>
<comment type="catalytic activity">
    <reaction evidence="8">
        <text>a 2,3-saturated acyl-[ACP] + NAD(+) = a (2E)-enoyl-[ACP] + NADH + H(+)</text>
        <dbReference type="Rhea" id="RHEA:10240"/>
        <dbReference type="Rhea" id="RHEA-COMP:9925"/>
        <dbReference type="Rhea" id="RHEA-COMP:9926"/>
        <dbReference type="ChEBI" id="CHEBI:15378"/>
        <dbReference type="ChEBI" id="CHEBI:57540"/>
        <dbReference type="ChEBI" id="CHEBI:57945"/>
        <dbReference type="ChEBI" id="CHEBI:78784"/>
        <dbReference type="ChEBI" id="CHEBI:78785"/>
        <dbReference type="EC" id="1.3.1.9"/>
    </reaction>
</comment>
<evidence type="ECO:0000256" key="7">
    <source>
        <dbReference type="ARBA" id="ARBA00023160"/>
    </source>
</evidence>
<evidence type="ECO:0000256" key="2">
    <source>
        <dbReference type="ARBA" id="ARBA00009233"/>
    </source>
</evidence>
<evidence type="ECO:0000313" key="12">
    <source>
        <dbReference type="EMBL" id="ADH62250.1"/>
    </source>
</evidence>
<protein>
    <recommendedName>
        <fullName evidence="8">Enoyl-[acyl-carrier-protein] reductase [NADH]</fullName>
        <ecNumber evidence="8">1.3.1.9</ecNumber>
    </recommendedName>
</protein>
<dbReference type="InterPro" id="IPR014358">
    <property type="entry name" value="Enoyl-ACP_Rdtase_NADH"/>
</dbReference>
<feature type="active site" description="Proton acceptor" evidence="9">
    <location>
        <position position="157"/>
    </location>
</feature>
<dbReference type="Proteomes" id="UP000001916">
    <property type="component" value="Chromosome"/>
</dbReference>
<dbReference type="InterPro" id="IPR002347">
    <property type="entry name" value="SDR_fam"/>
</dbReference>
<dbReference type="OrthoDB" id="9803628at2"/>
<dbReference type="RefSeq" id="WP_013156857.1">
    <property type="nucleotide sequence ID" value="NC_014212.1"/>
</dbReference>
<name>D7BHL2_ALLS1</name>
<evidence type="ECO:0000313" key="13">
    <source>
        <dbReference type="Proteomes" id="UP000001916"/>
    </source>
</evidence>
<keyword evidence="3 8" id="KW-0444">Lipid biosynthesis</keyword>
<feature type="binding site" evidence="11">
    <location>
        <position position="42"/>
    </location>
    <ligand>
        <name>NAD(+)</name>
        <dbReference type="ChEBI" id="CHEBI:57540"/>
    </ligand>
</feature>
<comment type="pathway">
    <text evidence="1">Lipid metabolism.</text>
</comment>
<dbReference type="PIRSF" id="PIRSF000094">
    <property type="entry name" value="Enoyl-ACP_rdct"/>
    <property type="match status" value="1"/>
</dbReference>
<dbReference type="CDD" id="cd05372">
    <property type="entry name" value="ENR_SDR"/>
    <property type="match status" value="1"/>
</dbReference>
<accession>D7BHL2</accession>
<keyword evidence="4" id="KW-0276">Fatty acid metabolism</keyword>
<dbReference type="EMBL" id="CP002042">
    <property type="protein sequence ID" value="ADH62250.1"/>
    <property type="molecule type" value="Genomic_DNA"/>
</dbReference>
<dbReference type="PRINTS" id="PR00081">
    <property type="entry name" value="GDHRDH"/>
</dbReference>
<dbReference type="Pfam" id="PF13561">
    <property type="entry name" value="adh_short_C2"/>
    <property type="match status" value="1"/>
</dbReference>
<dbReference type="STRING" id="526227.Mesil_0309"/>
<feature type="binding site" evidence="11">
    <location>
        <position position="15"/>
    </location>
    <ligand>
        <name>NAD(+)</name>
        <dbReference type="ChEBI" id="CHEBI:57540"/>
    </ligand>
</feature>
<evidence type="ECO:0000256" key="9">
    <source>
        <dbReference type="PIRSR" id="PIRSR000094-1"/>
    </source>
</evidence>
<evidence type="ECO:0000256" key="11">
    <source>
        <dbReference type="PIRSR" id="PIRSR000094-3"/>
    </source>
</evidence>
<evidence type="ECO:0000256" key="5">
    <source>
        <dbReference type="ARBA" id="ARBA00023002"/>
    </source>
</evidence>
<gene>
    <name evidence="12" type="ordered locus">Mesil_0309</name>
</gene>
<reference evidence="12 13" key="1">
    <citation type="journal article" date="2010" name="Stand. Genomic Sci.">
        <title>Complete genome sequence of Meiothermus silvanus type strain (VI-R2).</title>
        <authorList>
            <person name="Sikorski J."/>
            <person name="Tindall B.J."/>
            <person name="Lowry S."/>
            <person name="Lucas S."/>
            <person name="Nolan M."/>
            <person name="Copeland A."/>
            <person name="Glavina Del Rio T."/>
            <person name="Tice H."/>
            <person name="Cheng J.F."/>
            <person name="Han C."/>
            <person name="Pitluck S."/>
            <person name="Liolios K."/>
            <person name="Ivanova N."/>
            <person name="Mavromatis K."/>
            <person name="Mikhailova N."/>
            <person name="Pati A."/>
            <person name="Goodwin L."/>
            <person name="Chen A."/>
            <person name="Palaniappan K."/>
            <person name="Land M."/>
            <person name="Hauser L."/>
            <person name="Chang Y.J."/>
            <person name="Jeffries C.D."/>
            <person name="Rohde M."/>
            <person name="Goker M."/>
            <person name="Woyke T."/>
            <person name="Bristow J."/>
            <person name="Eisen J.A."/>
            <person name="Markowitz V."/>
            <person name="Hugenholtz P."/>
            <person name="Kyrpides N.C."/>
            <person name="Klenk H.P."/>
            <person name="Lapidus A."/>
        </authorList>
    </citation>
    <scope>NUCLEOTIDE SEQUENCE [LARGE SCALE GENOMIC DNA]</scope>
    <source>
        <strain evidence="13">ATCC 700542 / DSM 9946 / VI-R2</strain>
    </source>
</reference>
<feature type="binding site" evidence="11">
    <location>
        <position position="94"/>
    </location>
    <ligand>
        <name>NAD(+)</name>
        <dbReference type="ChEBI" id="CHEBI:57540"/>
    </ligand>
</feature>
<dbReference type="KEGG" id="msv:Mesil_0309"/>
<keyword evidence="5 8" id="KW-0560">Oxidoreductase</keyword>
<dbReference type="GO" id="GO:0004318">
    <property type="term" value="F:enoyl-[acyl-carrier-protein] reductase (NADH) activity"/>
    <property type="evidence" value="ECO:0007669"/>
    <property type="project" value="UniProtKB-EC"/>
</dbReference>
<dbReference type="HOGENOM" id="CLU_010194_10_1_0"/>
<comment type="similarity">
    <text evidence="2 8">Belongs to the short-chain dehydrogenases/reductases (SDR) family. FabI subfamily.</text>
</comment>